<evidence type="ECO:0000259" key="5">
    <source>
        <dbReference type="Pfam" id="PF00535"/>
    </source>
</evidence>
<dbReference type="RefSeq" id="WP_322395493.1">
    <property type="nucleotide sequence ID" value="NZ_WNUI01000069.1"/>
</dbReference>
<evidence type="ECO:0000313" key="7">
    <source>
        <dbReference type="Proteomes" id="UP001288778"/>
    </source>
</evidence>
<dbReference type="PANTHER" id="PTHR43179:SF12">
    <property type="entry name" value="GALACTOFURANOSYLTRANSFERASE GLFT2"/>
    <property type="match status" value="1"/>
</dbReference>
<name>A0AAW9HXQ6_CLOPF</name>
<evidence type="ECO:0000256" key="1">
    <source>
        <dbReference type="ARBA" id="ARBA00004776"/>
    </source>
</evidence>
<proteinExistence type="inferred from homology"/>
<dbReference type="EMBL" id="WNUI01000069">
    <property type="protein sequence ID" value="MDZ4910163.1"/>
    <property type="molecule type" value="Genomic_DNA"/>
</dbReference>
<reference evidence="6" key="1">
    <citation type="submission" date="2019-11" db="EMBL/GenBank/DDBJ databases">
        <title>Characterization of Clostridium perfringens isolates from swine manure treated agricultural soils.</title>
        <authorList>
            <person name="Wushke S.T."/>
        </authorList>
    </citation>
    <scope>NUCLEOTIDE SEQUENCE</scope>
    <source>
        <strain evidence="6">X94</strain>
    </source>
</reference>
<evidence type="ECO:0000313" key="6">
    <source>
        <dbReference type="EMBL" id="MDZ4910163.1"/>
    </source>
</evidence>
<comment type="caution">
    <text evidence="6">The sequence shown here is derived from an EMBL/GenBank/DDBJ whole genome shotgun (WGS) entry which is preliminary data.</text>
</comment>
<evidence type="ECO:0000256" key="4">
    <source>
        <dbReference type="ARBA" id="ARBA00022679"/>
    </source>
</evidence>
<gene>
    <name evidence="6" type="ORF">GNF68_14090</name>
</gene>
<dbReference type="InterPro" id="IPR001173">
    <property type="entry name" value="Glyco_trans_2-like"/>
</dbReference>
<dbReference type="InterPro" id="IPR029044">
    <property type="entry name" value="Nucleotide-diphossugar_trans"/>
</dbReference>
<dbReference type="Pfam" id="PF00535">
    <property type="entry name" value="Glycos_transf_2"/>
    <property type="match status" value="1"/>
</dbReference>
<dbReference type="Proteomes" id="UP001288778">
    <property type="component" value="Unassembled WGS sequence"/>
</dbReference>
<dbReference type="AlphaFoldDB" id="A0AAW9HXQ6"/>
<accession>A0AAW9HXQ6</accession>
<dbReference type="Gene3D" id="3.90.550.10">
    <property type="entry name" value="Spore Coat Polysaccharide Biosynthesis Protein SpsA, Chain A"/>
    <property type="match status" value="1"/>
</dbReference>
<evidence type="ECO:0000256" key="3">
    <source>
        <dbReference type="ARBA" id="ARBA00022676"/>
    </source>
</evidence>
<keyword evidence="3" id="KW-0328">Glycosyltransferase</keyword>
<organism evidence="6 7">
    <name type="scientific">Clostridium perfringens</name>
    <dbReference type="NCBI Taxonomy" id="1502"/>
    <lineage>
        <taxon>Bacteria</taxon>
        <taxon>Bacillati</taxon>
        <taxon>Bacillota</taxon>
        <taxon>Clostridia</taxon>
        <taxon>Eubacteriales</taxon>
        <taxon>Clostridiaceae</taxon>
        <taxon>Clostridium</taxon>
    </lineage>
</organism>
<keyword evidence="4" id="KW-0808">Transferase</keyword>
<dbReference type="GO" id="GO:0016757">
    <property type="term" value="F:glycosyltransferase activity"/>
    <property type="evidence" value="ECO:0007669"/>
    <property type="project" value="UniProtKB-KW"/>
</dbReference>
<sequence>MKIGVVIVTFNRKKDLEKALGIYEQQTFTPEYLIVINNNSTDGTTEFLSEWKEKSSNFKKYVVNLKQNIGGSGGFYTGLEKALDLDAEWIWVADDDAYPEIDVLEKINEFLENNKNKNISAVCGAIINNGKVDISHRKRIKETFFEVDQVPVLENEYKSDFFKLDLFSYVGTVINKEKLIEVGLTEKDYFIYYDDTEHSYRLSKVGDIICLPSARINHDVEFRKSVDIDWKGYYGTRNRMLFLKKHFSKRQYLYMYNKIYFKTIIKDVLRKKSLGNKQVKIALKDSKNNIKGMHLIYKPGWTCK</sequence>
<protein>
    <submittedName>
        <fullName evidence="6">Glycosyltransferase</fullName>
    </submittedName>
</protein>
<dbReference type="PANTHER" id="PTHR43179">
    <property type="entry name" value="RHAMNOSYLTRANSFERASE WBBL"/>
    <property type="match status" value="1"/>
</dbReference>
<comment type="pathway">
    <text evidence="1">Cell wall biogenesis; cell wall polysaccharide biosynthesis.</text>
</comment>
<evidence type="ECO:0000256" key="2">
    <source>
        <dbReference type="ARBA" id="ARBA00006739"/>
    </source>
</evidence>
<feature type="domain" description="Glycosyltransferase 2-like" evidence="5">
    <location>
        <begin position="5"/>
        <end position="139"/>
    </location>
</feature>
<dbReference type="SUPFAM" id="SSF53448">
    <property type="entry name" value="Nucleotide-diphospho-sugar transferases"/>
    <property type="match status" value="1"/>
</dbReference>
<comment type="similarity">
    <text evidence="2">Belongs to the glycosyltransferase 2 family.</text>
</comment>